<keyword evidence="4" id="KW-1185">Reference proteome</keyword>
<dbReference type="RefSeq" id="WP_394161000.1">
    <property type="nucleotide sequence ID" value="NZ_JBHGCJ010000001.1"/>
</dbReference>
<sequence length="297" mass="32593">MAAQPTYRLFDVALKQRTVLSPSLTRMVFAAPDVANMKTEGPDQRIKVFFPLPGQEAPDMPQGADWYARYRALPDGERAPMRTYTLRALRPELGEVDVDFVLHGETGPASRWAMHARIGDRIGLLAPDAQVAESSQGCEWKPPAGVRRVLLVADDTALPAVAGILEALAQWPHPPQVQAFLEVQHEADVLPLAAPLGAQLFWLVREGAAHGQRLQEAVRARIGPAATRSADQTLAEIDIDQDILWEQASAEATGLYAWVAGEAGAVMAIRRHLVKDCGIDKRSITFMGYWRHGKVLD</sequence>
<proteinExistence type="inferred from homology"/>
<dbReference type="CDD" id="cd06193">
    <property type="entry name" value="siderophore_interacting"/>
    <property type="match status" value="1"/>
</dbReference>
<evidence type="ECO:0000313" key="4">
    <source>
        <dbReference type="Proteomes" id="UP001605261"/>
    </source>
</evidence>
<dbReference type="InterPro" id="IPR039261">
    <property type="entry name" value="FNR_nucleotide-bd"/>
</dbReference>
<dbReference type="Proteomes" id="UP001605261">
    <property type="component" value="Unassembled WGS sequence"/>
</dbReference>
<dbReference type="EMBL" id="JBHGCJ010000001">
    <property type="protein sequence ID" value="MFG6107960.1"/>
    <property type="molecule type" value="Genomic_DNA"/>
</dbReference>
<dbReference type="Gene3D" id="2.40.30.10">
    <property type="entry name" value="Translation factors"/>
    <property type="match status" value="1"/>
</dbReference>
<comment type="caution">
    <text evidence="3">The sequence shown here is derived from an EMBL/GenBank/DDBJ whole genome shotgun (WGS) entry which is preliminary data.</text>
</comment>
<evidence type="ECO:0000259" key="2">
    <source>
        <dbReference type="PROSITE" id="PS51384"/>
    </source>
</evidence>
<gene>
    <name evidence="3" type="ORF">ACEU0G_001431</name>
</gene>
<dbReference type="PROSITE" id="PS51384">
    <property type="entry name" value="FAD_FR"/>
    <property type="match status" value="1"/>
</dbReference>
<organism evidence="3 4">
    <name type="scientific">Stenotrophomonas nematodicola</name>
    <dbReference type="NCBI Taxonomy" id="2656746"/>
    <lineage>
        <taxon>Bacteria</taxon>
        <taxon>Pseudomonadati</taxon>
        <taxon>Pseudomonadota</taxon>
        <taxon>Gammaproteobacteria</taxon>
        <taxon>Lysobacterales</taxon>
        <taxon>Lysobacteraceae</taxon>
        <taxon>Stenotrophomonas</taxon>
    </lineage>
</organism>
<dbReference type="SUPFAM" id="SSF63380">
    <property type="entry name" value="Riboflavin synthase domain-like"/>
    <property type="match status" value="1"/>
</dbReference>
<dbReference type="InterPro" id="IPR017927">
    <property type="entry name" value="FAD-bd_FR_type"/>
</dbReference>
<evidence type="ECO:0000256" key="1">
    <source>
        <dbReference type="ARBA" id="ARBA00035644"/>
    </source>
</evidence>
<dbReference type="Pfam" id="PF08021">
    <property type="entry name" value="FAD_binding_9"/>
    <property type="match status" value="1"/>
</dbReference>
<dbReference type="InterPro" id="IPR039374">
    <property type="entry name" value="SIP_fam"/>
</dbReference>
<dbReference type="Pfam" id="PF04954">
    <property type="entry name" value="SIP"/>
    <property type="match status" value="1"/>
</dbReference>
<dbReference type="InterPro" id="IPR007037">
    <property type="entry name" value="SIP_rossman_dom"/>
</dbReference>
<protein>
    <submittedName>
        <fullName evidence="3">Siderophore-interacting protein</fullName>
    </submittedName>
</protein>
<accession>A0ABW7CSM0</accession>
<feature type="domain" description="FAD-binding FR-type" evidence="2">
    <location>
        <begin position="7"/>
        <end position="134"/>
    </location>
</feature>
<reference evidence="3 4" key="1">
    <citation type="submission" date="2024-09" db="EMBL/GenBank/DDBJ databases">
        <authorList>
            <consortium name="All-Russian atlas of soil microorganisms"/>
            <consortium name="as a basis for the search for new antimicrobial producers and enzymes with unique properties"/>
            <person name="Sokolova E.A."/>
            <person name="Voronina E.N."/>
        </authorList>
    </citation>
    <scope>NUCLEOTIDE SEQUENCE [LARGE SCALE GENOMIC DNA]</scope>
    <source>
        <strain evidence="3 4">AF-22b-331.1</strain>
    </source>
</reference>
<name>A0ABW7CSM0_9GAMM</name>
<dbReference type="InterPro" id="IPR017938">
    <property type="entry name" value="Riboflavin_synthase-like_b-brl"/>
</dbReference>
<dbReference type="PANTHER" id="PTHR30157">
    <property type="entry name" value="FERRIC REDUCTASE, NADPH-DEPENDENT"/>
    <property type="match status" value="1"/>
</dbReference>
<dbReference type="InterPro" id="IPR013113">
    <property type="entry name" value="SIP_FAD-bd"/>
</dbReference>
<evidence type="ECO:0000313" key="3">
    <source>
        <dbReference type="EMBL" id="MFG6107960.1"/>
    </source>
</evidence>
<comment type="similarity">
    <text evidence="1">Belongs to the SIP oxidoreductase family.</text>
</comment>
<dbReference type="Gene3D" id="3.40.50.80">
    <property type="entry name" value="Nucleotide-binding domain of ferredoxin-NADP reductase (FNR) module"/>
    <property type="match status" value="1"/>
</dbReference>
<dbReference type="PANTHER" id="PTHR30157:SF0">
    <property type="entry name" value="NADPH-DEPENDENT FERRIC-CHELATE REDUCTASE"/>
    <property type="match status" value="1"/>
</dbReference>